<protein>
    <submittedName>
        <fullName evidence="3">Uncharacterized protein</fullName>
    </submittedName>
</protein>
<keyword evidence="4" id="KW-1185">Reference proteome</keyword>
<feature type="transmembrane region" description="Helical" evidence="2">
    <location>
        <begin position="32"/>
        <end position="53"/>
    </location>
</feature>
<dbReference type="Proteomes" id="UP000276215">
    <property type="component" value="Unassembled WGS sequence"/>
</dbReference>
<organism evidence="3 4">
    <name type="scientific">Choiromyces venosus 120613-1</name>
    <dbReference type="NCBI Taxonomy" id="1336337"/>
    <lineage>
        <taxon>Eukaryota</taxon>
        <taxon>Fungi</taxon>
        <taxon>Dikarya</taxon>
        <taxon>Ascomycota</taxon>
        <taxon>Pezizomycotina</taxon>
        <taxon>Pezizomycetes</taxon>
        <taxon>Pezizales</taxon>
        <taxon>Tuberaceae</taxon>
        <taxon>Choiromyces</taxon>
    </lineage>
</organism>
<evidence type="ECO:0000313" key="4">
    <source>
        <dbReference type="Proteomes" id="UP000276215"/>
    </source>
</evidence>
<dbReference type="AlphaFoldDB" id="A0A3N4KES1"/>
<dbReference type="EMBL" id="ML120358">
    <property type="protein sequence ID" value="RPB04395.1"/>
    <property type="molecule type" value="Genomic_DNA"/>
</dbReference>
<reference evidence="3 4" key="1">
    <citation type="journal article" date="2018" name="Nat. Ecol. Evol.">
        <title>Pezizomycetes genomes reveal the molecular basis of ectomycorrhizal truffle lifestyle.</title>
        <authorList>
            <person name="Murat C."/>
            <person name="Payen T."/>
            <person name="Noel B."/>
            <person name="Kuo A."/>
            <person name="Morin E."/>
            <person name="Chen J."/>
            <person name="Kohler A."/>
            <person name="Krizsan K."/>
            <person name="Balestrini R."/>
            <person name="Da Silva C."/>
            <person name="Montanini B."/>
            <person name="Hainaut M."/>
            <person name="Levati E."/>
            <person name="Barry K.W."/>
            <person name="Belfiori B."/>
            <person name="Cichocki N."/>
            <person name="Clum A."/>
            <person name="Dockter R.B."/>
            <person name="Fauchery L."/>
            <person name="Guy J."/>
            <person name="Iotti M."/>
            <person name="Le Tacon F."/>
            <person name="Lindquist E.A."/>
            <person name="Lipzen A."/>
            <person name="Malagnac F."/>
            <person name="Mello A."/>
            <person name="Molinier V."/>
            <person name="Miyauchi S."/>
            <person name="Poulain J."/>
            <person name="Riccioni C."/>
            <person name="Rubini A."/>
            <person name="Sitrit Y."/>
            <person name="Splivallo R."/>
            <person name="Traeger S."/>
            <person name="Wang M."/>
            <person name="Zifcakova L."/>
            <person name="Wipf D."/>
            <person name="Zambonelli A."/>
            <person name="Paolocci F."/>
            <person name="Nowrousian M."/>
            <person name="Ottonello S."/>
            <person name="Baldrian P."/>
            <person name="Spatafora J.W."/>
            <person name="Henrissat B."/>
            <person name="Nagy L.G."/>
            <person name="Aury J.M."/>
            <person name="Wincker P."/>
            <person name="Grigoriev I.V."/>
            <person name="Bonfante P."/>
            <person name="Martin F.M."/>
        </authorList>
    </citation>
    <scope>NUCLEOTIDE SEQUENCE [LARGE SCALE GENOMIC DNA]</scope>
    <source>
        <strain evidence="3 4">120613-1</strain>
    </source>
</reference>
<keyword evidence="2" id="KW-0472">Membrane</keyword>
<evidence type="ECO:0000256" key="1">
    <source>
        <dbReference type="SAM" id="MobiDB-lite"/>
    </source>
</evidence>
<proteinExistence type="predicted"/>
<feature type="region of interest" description="Disordered" evidence="1">
    <location>
        <begin position="57"/>
        <end position="78"/>
    </location>
</feature>
<gene>
    <name evidence="3" type="ORF">L873DRAFT_1799243</name>
</gene>
<accession>A0A3N4KES1</accession>
<name>A0A3N4KES1_9PEZI</name>
<evidence type="ECO:0000313" key="3">
    <source>
        <dbReference type="EMBL" id="RPB04395.1"/>
    </source>
</evidence>
<sequence>MAGSRLPHAFFCCTLSNYLNYRKRDEQRYPHLFQYVQLVSLPYPILLLLHTIFDSRSDVGSSSFTGFDPRPVFQKKNS</sequence>
<keyword evidence="2" id="KW-0812">Transmembrane</keyword>
<keyword evidence="2" id="KW-1133">Transmembrane helix</keyword>
<evidence type="ECO:0000256" key="2">
    <source>
        <dbReference type="SAM" id="Phobius"/>
    </source>
</evidence>